<dbReference type="VEuPathDB" id="FungiDB:MGYG_07058"/>
<protein>
    <submittedName>
        <fullName evidence="1">Uncharacterized protein</fullName>
    </submittedName>
</protein>
<sequence length="70" mass="7733">MHQQEVTLGQTRGHNCSIIGDISSHSASRLPYALDISITMQCMSPSKRLQAWALNPGTMFPRANNLHPQS</sequence>
<dbReference type="InParanoid" id="E4V1Y7"/>
<dbReference type="GeneID" id="10026307"/>
<organism evidence="2">
    <name type="scientific">Arthroderma gypseum (strain ATCC MYA-4604 / CBS 118893)</name>
    <name type="common">Microsporum gypseum</name>
    <dbReference type="NCBI Taxonomy" id="535722"/>
    <lineage>
        <taxon>Eukaryota</taxon>
        <taxon>Fungi</taxon>
        <taxon>Dikarya</taxon>
        <taxon>Ascomycota</taxon>
        <taxon>Pezizomycotina</taxon>
        <taxon>Eurotiomycetes</taxon>
        <taxon>Eurotiomycetidae</taxon>
        <taxon>Onygenales</taxon>
        <taxon>Arthrodermataceae</taxon>
        <taxon>Nannizzia</taxon>
    </lineage>
</organism>
<keyword evidence="2" id="KW-1185">Reference proteome</keyword>
<gene>
    <name evidence="1" type="ORF">MGYG_07058</name>
</gene>
<reference evidence="2" key="1">
    <citation type="journal article" date="2012" name="MBio">
        <title>Comparative genome analysis of Trichophyton rubrum and related dermatophytes reveals candidate genes involved in infection.</title>
        <authorList>
            <person name="Martinez D.A."/>
            <person name="Oliver B.G."/>
            <person name="Graeser Y."/>
            <person name="Goldberg J.M."/>
            <person name="Li W."/>
            <person name="Martinez-Rossi N.M."/>
            <person name="Monod M."/>
            <person name="Shelest E."/>
            <person name="Barton R.C."/>
            <person name="Birch E."/>
            <person name="Brakhage A.A."/>
            <person name="Chen Z."/>
            <person name="Gurr S.J."/>
            <person name="Heiman D."/>
            <person name="Heitman J."/>
            <person name="Kosti I."/>
            <person name="Rossi A."/>
            <person name="Saif S."/>
            <person name="Samalova M."/>
            <person name="Saunders C.W."/>
            <person name="Shea T."/>
            <person name="Summerbell R.C."/>
            <person name="Xu J."/>
            <person name="Young S."/>
            <person name="Zeng Q."/>
            <person name="Birren B.W."/>
            <person name="Cuomo C.A."/>
            <person name="White T.C."/>
        </authorList>
    </citation>
    <scope>NUCLEOTIDE SEQUENCE [LARGE SCALE GENOMIC DNA]</scope>
    <source>
        <strain evidence="2">ATCC MYA-4604 / CBS 118893</strain>
    </source>
</reference>
<evidence type="ECO:0000313" key="2">
    <source>
        <dbReference type="Proteomes" id="UP000002669"/>
    </source>
</evidence>
<proteinExistence type="predicted"/>
<name>E4V1Y7_ARTGP</name>
<accession>E4V1Y7</accession>
<dbReference type="RefSeq" id="XP_003171060.1">
    <property type="nucleotide sequence ID" value="XM_003171012.1"/>
</dbReference>
<dbReference type="HOGENOM" id="CLU_2757303_0_0_1"/>
<dbReference type="Proteomes" id="UP000002669">
    <property type="component" value="Unassembled WGS sequence"/>
</dbReference>
<evidence type="ECO:0000313" key="1">
    <source>
        <dbReference type="EMBL" id="EFR04052.1"/>
    </source>
</evidence>
<dbReference type="AlphaFoldDB" id="E4V1Y7"/>
<dbReference type="EMBL" id="DS989827">
    <property type="protein sequence ID" value="EFR04052.1"/>
    <property type="molecule type" value="Genomic_DNA"/>
</dbReference>